<feature type="region of interest" description="Disordered" evidence="1">
    <location>
        <begin position="1"/>
        <end position="41"/>
    </location>
</feature>
<evidence type="ECO:0000313" key="2">
    <source>
        <dbReference type="EMBL" id="QVM82949.1"/>
    </source>
</evidence>
<evidence type="ECO:0000313" key="3">
    <source>
        <dbReference type="Proteomes" id="UP000677126"/>
    </source>
</evidence>
<accession>A0ABX8E1X2</accession>
<keyword evidence="3" id="KW-1185">Reference proteome</keyword>
<reference evidence="2 3" key="1">
    <citation type="journal article" date="2021" name="Int. J. Syst. Evol. Microbiol.">
        <title>Novosphingobium decolorationis sp. nov., an aniline blue-decolourizing bacterium isolated from East Pacific sediment.</title>
        <authorList>
            <person name="Chen X."/>
            <person name="Dong B."/>
            <person name="Chen T."/>
            <person name="Ren N."/>
            <person name="Wang J."/>
            <person name="Xu Y."/>
            <person name="Yang J."/>
            <person name="Zhu S."/>
            <person name="Chen J."/>
        </authorList>
    </citation>
    <scope>NUCLEOTIDE SEQUENCE [LARGE SCALE GENOMIC DNA]</scope>
    <source>
        <strain evidence="2 3">502str22</strain>
    </source>
</reference>
<gene>
    <name evidence="2" type="ORF">HT578_03810</name>
</gene>
<sequence length="662" mass="72067">MSSNPIEEALANPQPAPDFAQPGDIGPETGRSGEDDYDRFPPGCPITPLGNMQDLTGKQTCFYLNYNGQLVGLEAGNRHGKNGLIALFGPKLGWLEANFGQYSKPVREQIAGKGWVEVEPSRLIGFDQAKSAQALIVECVRKGVFDPAGRLRGRGAHRPEKGAGGLVLHCGDKILASVPRVDGTLKGWRWADTGLHERYVYQSAEPIPRPWHEEIDARPAEKLLALLQTWNWKRPLLDPILCLGAIGAGMIGGALPWRPHVWITGGAGTGKSTLNGKDGLVHRLFGNGVFRTSDTTAAGIRSSLKNSTVPVMIDELEAAKDSRHTDAIVGLARIASSGDTASRGSSDHGAVEFTLQSSFWFSSIIIPPMEPQDRSRLAILELGPIPQGAKEPEALRTTDFGVMGRQLLRRMIDGWPRLVATKAKFHAQLAELGHVSRACDQFGTLLACADVLISDDVHAVPSDEDIAHWVAECRPQRMAEIAESDPDHVACIKYMLTSLQQARGGDEREQIGTWIWRAVEHSCETLMPGETENDQARRANERLSQIGLKIVRAERKPPAGKSPARWGVGPFDQSVPGWLAVANSHRGLDKVFEDSNWRSAGWKQSLARVPGAETGVDMKFGHVKSRAVLVPLCEVFDEADLPKACAAEAVTSWVAEQKREVG</sequence>
<dbReference type="Proteomes" id="UP000677126">
    <property type="component" value="Chromosome"/>
</dbReference>
<proteinExistence type="predicted"/>
<dbReference type="EMBL" id="CP054856">
    <property type="protein sequence ID" value="QVM82949.1"/>
    <property type="molecule type" value="Genomic_DNA"/>
</dbReference>
<evidence type="ECO:0008006" key="4">
    <source>
        <dbReference type="Google" id="ProtNLM"/>
    </source>
</evidence>
<organism evidence="2 3">
    <name type="scientific">Novosphingobium decolorationis</name>
    <dbReference type="NCBI Taxonomy" id="2698673"/>
    <lineage>
        <taxon>Bacteria</taxon>
        <taxon>Pseudomonadati</taxon>
        <taxon>Pseudomonadota</taxon>
        <taxon>Alphaproteobacteria</taxon>
        <taxon>Sphingomonadales</taxon>
        <taxon>Sphingomonadaceae</taxon>
        <taxon>Novosphingobium</taxon>
    </lineage>
</organism>
<name>A0ABX8E1X2_9SPHN</name>
<protein>
    <recommendedName>
        <fullName evidence="4">DUF927 domain-containing protein</fullName>
    </recommendedName>
</protein>
<evidence type="ECO:0000256" key="1">
    <source>
        <dbReference type="SAM" id="MobiDB-lite"/>
    </source>
</evidence>